<name>A0A7Y7UKE9_LACRH</name>
<dbReference type="PANTHER" id="PTHR43335">
    <property type="entry name" value="ABC TRANSPORTER, ATP-BINDING PROTEIN"/>
    <property type="match status" value="1"/>
</dbReference>
<dbReference type="CDD" id="cd03264">
    <property type="entry name" value="ABC_drug_resistance_like"/>
    <property type="match status" value="1"/>
</dbReference>
<dbReference type="InterPro" id="IPR017871">
    <property type="entry name" value="ABC_transporter-like_CS"/>
</dbReference>
<dbReference type="AlphaFoldDB" id="A0A7Y7UKE9"/>
<evidence type="ECO:0000256" key="3">
    <source>
        <dbReference type="ARBA" id="ARBA00022741"/>
    </source>
</evidence>
<dbReference type="Gene3D" id="3.40.50.300">
    <property type="entry name" value="P-loop containing nucleotide triphosphate hydrolases"/>
    <property type="match status" value="1"/>
</dbReference>
<comment type="similarity">
    <text evidence="1">Belongs to the ABC transporter superfamily.</text>
</comment>
<keyword evidence="2" id="KW-0813">Transport</keyword>
<accession>A0A7Y7UKE9</accession>
<dbReference type="GO" id="GO:0016887">
    <property type="term" value="F:ATP hydrolysis activity"/>
    <property type="evidence" value="ECO:0007669"/>
    <property type="project" value="InterPro"/>
</dbReference>
<dbReference type="SUPFAM" id="SSF52540">
    <property type="entry name" value="P-loop containing nucleoside triphosphate hydrolases"/>
    <property type="match status" value="1"/>
</dbReference>
<organism evidence="6 7">
    <name type="scientific">Lacticaseibacillus rhamnosus</name>
    <name type="common">Lactobacillus rhamnosus</name>
    <dbReference type="NCBI Taxonomy" id="47715"/>
    <lineage>
        <taxon>Bacteria</taxon>
        <taxon>Bacillati</taxon>
        <taxon>Bacillota</taxon>
        <taxon>Bacilli</taxon>
        <taxon>Lactobacillales</taxon>
        <taxon>Lactobacillaceae</taxon>
        <taxon>Lacticaseibacillus</taxon>
    </lineage>
</organism>
<evidence type="ECO:0000313" key="7">
    <source>
        <dbReference type="Proteomes" id="UP000542889"/>
    </source>
</evidence>
<evidence type="ECO:0000259" key="5">
    <source>
        <dbReference type="PROSITE" id="PS50893"/>
    </source>
</evidence>
<dbReference type="PROSITE" id="PS00211">
    <property type="entry name" value="ABC_TRANSPORTER_1"/>
    <property type="match status" value="1"/>
</dbReference>
<evidence type="ECO:0000256" key="2">
    <source>
        <dbReference type="ARBA" id="ARBA00022448"/>
    </source>
</evidence>
<dbReference type="Pfam" id="PF00005">
    <property type="entry name" value="ABC_tran"/>
    <property type="match status" value="1"/>
</dbReference>
<protein>
    <submittedName>
        <fullName evidence="6">ABC transporter ATP-binding protein</fullName>
    </submittedName>
</protein>
<keyword evidence="3" id="KW-0547">Nucleotide-binding</keyword>
<dbReference type="EMBL" id="JABXWP010000014">
    <property type="protein sequence ID" value="NVO88826.1"/>
    <property type="molecule type" value="Genomic_DNA"/>
</dbReference>
<dbReference type="Proteomes" id="UP000542889">
    <property type="component" value="Unassembled WGS sequence"/>
</dbReference>
<comment type="caution">
    <text evidence="6">The sequence shown here is derived from an EMBL/GenBank/DDBJ whole genome shotgun (WGS) entry which is preliminary data.</text>
</comment>
<feature type="domain" description="ABC transporter" evidence="5">
    <location>
        <begin position="4"/>
        <end position="233"/>
    </location>
</feature>
<dbReference type="InterPro" id="IPR027417">
    <property type="entry name" value="P-loop_NTPase"/>
</dbReference>
<sequence>MTTIQIEQLVKHYRGRQQPALDHVSLNIQSGMYGLLGKNGAGKSTLMKILTTLEQPTSGKVLVDGTPLKDARSIRRKIGYLPQQFGFYPTMKVIDAMTYLAILAEVPAREQKRRIEWLLAAVHLTAQAKTKVKALSGGMLQRLGIAQALVNEPRVLIVDEPTAGLDPEERIRFRNLLADFANERLVLLSTHIVSDVEATTNRIGILDHGRLVFNGTTDELIDAAAGHVFVGDLPVAQLKQFKTQYQISEQTAHGQHIRVRFLARTPLATWQSVAPTLEEAYLYLQTQHHQAVVKTVSGV</sequence>
<dbReference type="SMART" id="SM00382">
    <property type="entry name" value="AAA"/>
    <property type="match status" value="1"/>
</dbReference>
<dbReference type="PANTHER" id="PTHR43335:SF2">
    <property type="entry name" value="ABC TRANSPORTER, ATP-BINDING PROTEIN"/>
    <property type="match status" value="1"/>
</dbReference>
<dbReference type="InterPro" id="IPR003593">
    <property type="entry name" value="AAA+_ATPase"/>
</dbReference>
<proteinExistence type="inferred from homology"/>
<dbReference type="InterPro" id="IPR003439">
    <property type="entry name" value="ABC_transporter-like_ATP-bd"/>
</dbReference>
<dbReference type="RefSeq" id="WP_176818310.1">
    <property type="nucleotide sequence ID" value="NZ_JABXWP010000014.1"/>
</dbReference>
<evidence type="ECO:0000256" key="4">
    <source>
        <dbReference type="ARBA" id="ARBA00022840"/>
    </source>
</evidence>
<reference evidence="6 7" key="1">
    <citation type="submission" date="2020-06" db="EMBL/GenBank/DDBJ databases">
        <title>Lactobacillus rhamnosus QC,genome.</title>
        <authorList>
            <person name="Yi H."/>
            <person name="Jin M."/>
        </authorList>
    </citation>
    <scope>NUCLEOTIDE SEQUENCE [LARGE SCALE GENOMIC DNA]</scope>
    <source>
        <strain evidence="6 7">QC</strain>
    </source>
</reference>
<dbReference type="PROSITE" id="PS50893">
    <property type="entry name" value="ABC_TRANSPORTER_2"/>
    <property type="match status" value="1"/>
</dbReference>
<dbReference type="GO" id="GO:0005524">
    <property type="term" value="F:ATP binding"/>
    <property type="evidence" value="ECO:0007669"/>
    <property type="project" value="UniProtKB-KW"/>
</dbReference>
<gene>
    <name evidence="6" type="ORF">HWN39_09950</name>
</gene>
<evidence type="ECO:0000313" key="6">
    <source>
        <dbReference type="EMBL" id="NVO88826.1"/>
    </source>
</evidence>
<evidence type="ECO:0000256" key="1">
    <source>
        <dbReference type="ARBA" id="ARBA00005417"/>
    </source>
</evidence>
<keyword evidence="4 6" id="KW-0067">ATP-binding</keyword>